<dbReference type="AlphaFoldDB" id="A0A814QC18"/>
<comment type="subcellular location">
    <subcellularLocation>
        <location evidence="1">Membrane</location>
        <topology evidence="1">Multi-pass membrane protein</topology>
    </subcellularLocation>
</comment>
<evidence type="ECO:0000256" key="3">
    <source>
        <dbReference type="ARBA" id="ARBA00022692"/>
    </source>
</evidence>
<accession>A0A814QC18</accession>
<feature type="transmembrane region" description="Helical" evidence="6">
    <location>
        <begin position="171"/>
        <end position="191"/>
    </location>
</feature>
<evidence type="ECO:0000313" key="7">
    <source>
        <dbReference type="EMBL" id="CAF0942702.1"/>
    </source>
</evidence>
<dbReference type="GO" id="GO:0005385">
    <property type="term" value="F:zinc ion transmembrane transporter activity"/>
    <property type="evidence" value="ECO:0007669"/>
    <property type="project" value="TreeGrafter"/>
</dbReference>
<proteinExistence type="inferred from homology"/>
<dbReference type="Proteomes" id="UP000663889">
    <property type="component" value="Unassembled WGS sequence"/>
</dbReference>
<dbReference type="GO" id="GO:0030003">
    <property type="term" value="P:intracellular monoatomic cation homeostasis"/>
    <property type="evidence" value="ECO:0007669"/>
    <property type="project" value="TreeGrafter"/>
</dbReference>
<evidence type="ECO:0000313" key="9">
    <source>
        <dbReference type="Proteomes" id="UP000663889"/>
    </source>
</evidence>
<sequence length="200" mass="22484">MFVAVLILYAFYLLEVFLHSFIRHKHNHSSARVKANSHSHSIRHHDSSNAVENGTIDVDLEHSHQHHNSTQSNLYRHTASEISHNSQSGSKNEEQTIAENQQPINFVAYMVLIGDGIHNVADGLAIGAAFSQDLLLGLTTTIAVACHELPHELVDLLPTLIDRDHFQWKRFICVNCGFLFGILIMFLLAIFEEKIIQGSL</sequence>
<dbReference type="OrthoDB" id="200954at2759"/>
<name>A0A814QC18_9BILA</name>
<dbReference type="InterPro" id="IPR050799">
    <property type="entry name" value="ZIP_Transporter"/>
</dbReference>
<evidence type="ECO:0000313" key="8">
    <source>
        <dbReference type="EMBL" id="CAF1117473.1"/>
    </source>
</evidence>
<keyword evidence="5 6" id="KW-0472">Membrane</keyword>
<feature type="transmembrane region" description="Helical" evidence="6">
    <location>
        <begin position="6"/>
        <end position="22"/>
    </location>
</feature>
<comment type="similarity">
    <text evidence="2">Belongs to the ZIP transporter (TC 2.A.5) family.</text>
</comment>
<evidence type="ECO:0000256" key="6">
    <source>
        <dbReference type="SAM" id="Phobius"/>
    </source>
</evidence>
<evidence type="ECO:0000256" key="5">
    <source>
        <dbReference type="ARBA" id="ARBA00023136"/>
    </source>
</evidence>
<dbReference type="GO" id="GO:0005886">
    <property type="term" value="C:plasma membrane"/>
    <property type="evidence" value="ECO:0007669"/>
    <property type="project" value="TreeGrafter"/>
</dbReference>
<keyword evidence="4 6" id="KW-1133">Transmembrane helix</keyword>
<dbReference type="GO" id="GO:0140410">
    <property type="term" value="F:monoatomic cation:bicarbonate symporter activity"/>
    <property type="evidence" value="ECO:0007669"/>
    <property type="project" value="TreeGrafter"/>
</dbReference>
<evidence type="ECO:0000256" key="4">
    <source>
        <dbReference type="ARBA" id="ARBA00022989"/>
    </source>
</evidence>
<evidence type="ECO:0000256" key="2">
    <source>
        <dbReference type="ARBA" id="ARBA00006939"/>
    </source>
</evidence>
<comment type="caution">
    <text evidence="8">The sequence shown here is derived from an EMBL/GenBank/DDBJ whole genome shotgun (WGS) entry which is preliminary data.</text>
</comment>
<dbReference type="PANTHER" id="PTHR12191">
    <property type="entry name" value="SOLUTE CARRIER FAMILY 39"/>
    <property type="match status" value="1"/>
</dbReference>
<dbReference type="GO" id="GO:0071578">
    <property type="term" value="P:zinc ion import across plasma membrane"/>
    <property type="evidence" value="ECO:0007669"/>
    <property type="project" value="TreeGrafter"/>
</dbReference>
<dbReference type="Pfam" id="PF02535">
    <property type="entry name" value="Zip"/>
    <property type="match status" value="1"/>
</dbReference>
<dbReference type="PANTHER" id="PTHR12191:SF37">
    <property type="entry name" value="ZINC TRANSPORTER FOI"/>
    <property type="match status" value="1"/>
</dbReference>
<dbReference type="InterPro" id="IPR003689">
    <property type="entry name" value="ZIP"/>
</dbReference>
<dbReference type="EMBL" id="CAJNOU010000928">
    <property type="protein sequence ID" value="CAF1117473.1"/>
    <property type="molecule type" value="Genomic_DNA"/>
</dbReference>
<protein>
    <submittedName>
        <fullName evidence="8">Uncharacterized protein</fullName>
    </submittedName>
</protein>
<keyword evidence="3 6" id="KW-0812">Transmembrane</keyword>
<dbReference type="EMBL" id="CAJNOO010000436">
    <property type="protein sequence ID" value="CAF0942702.1"/>
    <property type="molecule type" value="Genomic_DNA"/>
</dbReference>
<evidence type="ECO:0000256" key="1">
    <source>
        <dbReference type="ARBA" id="ARBA00004141"/>
    </source>
</evidence>
<reference evidence="8" key="1">
    <citation type="submission" date="2021-02" db="EMBL/GenBank/DDBJ databases">
        <authorList>
            <person name="Nowell W R."/>
        </authorList>
    </citation>
    <scope>NUCLEOTIDE SEQUENCE</scope>
</reference>
<organism evidence="8 9">
    <name type="scientific">Rotaria sordida</name>
    <dbReference type="NCBI Taxonomy" id="392033"/>
    <lineage>
        <taxon>Eukaryota</taxon>
        <taxon>Metazoa</taxon>
        <taxon>Spiralia</taxon>
        <taxon>Gnathifera</taxon>
        <taxon>Rotifera</taxon>
        <taxon>Eurotatoria</taxon>
        <taxon>Bdelloidea</taxon>
        <taxon>Philodinida</taxon>
        <taxon>Philodinidae</taxon>
        <taxon>Rotaria</taxon>
    </lineage>
</organism>
<dbReference type="Proteomes" id="UP000663882">
    <property type="component" value="Unassembled WGS sequence"/>
</dbReference>
<gene>
    <name evidence="7" type="ORF">RFH988_LOCUS11178</name>
    <name evidence="8" type="ORF">SEV965_LOCUS16718</name>
</gene>